<keyword evidence="2" id="KW-1185">Reference proteome</keyword>
<accession>A0A0U5CK39</accession>
<gene>
    <name evidence="1" type="ORF">ASPCAL14586</name>
</gene>
<name>A0A0U5CK39_ASPCI</name>
<reference evidence="2" key="1">
    <citation type="journal article" date="2016" name="Genome Announc.">
        <title>Draft genome sequences of fungus Aspergillus calidoustus.</title>
        <authorList>
            <person name="Horn F."/>
            <person name="Linde J."/>
            <person name="Mattern D.J."/>
            <person name="Walther G."/>
            <person name="Guthke R."/>
            <person name="Scherlach K."/>
            <person name="Martin K."/>
            <person name="Brakhage A.A."/>
            <person name="Petzke L."/>
            <person name="Valiante V."/>
        </authorList>
    </citation>
    <scope>NUCLEOTIDE SEQUENCE [LARGE SCALE GENOMIC DNA]</scope>
    <source>
        <strain evidence="2">SF006504</strain>
    </source>
</reference>
<dbReference type="OMA" id="ITDIIMS"/>
<proteinExistence type="predicted"/>
<dbReference type="AlphaFoldDB" id="A0A0U5CK39"/>
<dbReference type="EMBL" id="CDMC01000026">
    <property type="protein sequence ID" value="CEL11484.1"/>
    <property type="molecule type" value="Genomic_DNA"/>
</dbReference>
<organism evidence="1 2">
    <name type="scientific">Aspergillus calidoustus</name>
    <dbReference type="NCBI Taxonomy" id="454130"/>
    <lineage>
        <taxon>Eukaryota</taxon>
        <taxon>Fungi</taxon>
        <taxon>Dikarya</taxon>
        <taxon>Ascomycota</taxon>
        <taxon>Pezizomycotina</taxon>
        <taxon>Eurotiomycetes</taxon>
        <taxon>Eurotiomycetidae</taxon>
        <taxon>Eurotiales</taxon>
        <taxon>Aspergillaceae</taxon>
        <taxon>Aspergillus</taxon>
        <taxon>Aspergillus subgen. Nidulantes</taxon>
    </lineage>
</organism>
<dbReference type="OrthoDB" id="4364812at2759"/>
<protein>
    <submittedName>
        <fullName evidence="1">Uncharacterized protein</fullName>
    </submittedName>
</protein>
<evidence type="ECO:0000313" key="1">
    <source>
        <dbReference type="EMBL" id="CEL11484.1"/>
    </source>
</evidence>
<sequence>MLDHVKREHPTWKDDPNILITKNDAAMSLLHFISTTQVLIADKETFDTDKLLLVYLDAKQNITMQGRMEITEERLDQLAVDWGQGAQPSELFREGALGEGYLVNSEPGKQLYQWTKQDLEDDPTLAVSRAVDGVSHMEV</sequence>
<evidence type="ECO:0000313" key="2">
    <source>
        <dbReference type="Proteomes" id="UP000054771"/>
    </source>
</evidence>
<dbReference type="STRING" id="454130.A0A0U5CK39"/>
<dbReference type="Proteomes" id="UP000054771">
    <property type="component" value="Unassembled WGS sequence"/>
</dbReference>